<dbReference type="RefSeq" id="XP_020070377.1">
    <property type="nucleotide sequence ID" value="XM_020218014.1"/>
</dbReference>
<proteinExistence type="predicted"/>
<dbReference type="GeneID" id="30992410"/>
<gene>
    <name evidence="1" type="ORF">CYBJADRAFT_92058</name>
</gene>
<sequence>MPNFCCFVPHKSQRIIQPRPLKLTSSPHILYRVQWLLGEHIEKDVQDSDCNALTSNSTVICCRYSTYS</sequence>
<evidence type="ECO:0000313" key="1">
    <source>
        <dbReference type="EMBL" id="ODV73338.1"/>
    </source>
</evidence>
<dbReference type="EMBL" id="KV453931">
    <property type="protein sequence ID" value="ODV73338.1"/>
    <property type="molecule type" value="Genomic_DNA"/>
</dbReference>
<name>A0A1E4S1I3_CYBJN</name>
<accession>A0A1E4S1I3</accession>
<protein>
    <submittedName>
        <fullName evidence="1">Uncharacterized protein</fullName>
    </submittedName>
</protein>
<dbReference type="AlphaFoldDB" id="A0A1E4S1I3"/>
<evidence type="ECO:0000313" key="2">
    <source>
        <dbReference type="Proteomes" id="UP000094389"/>
    </source>
</evidence>
<reference evidence="1 2" key="1">
    <citation type="journal article" date="2016" name="Proc. Natl. Acad. Sci. U.S.A.">
        <title>Comparative genomics of biotechnologically important yeasts.</title>
        <authorList>
            <person name="Riley R."/>
            <person name="Haridas S."/>
            <person name="Wolfe K.H."/>
            <person name="Lopes M.R."/>
            <person name="Hittinger C.T."/>
            <person name="Goeker M."/>
            <person name="Salamov A.A."/>
            <person name="Wisecaver J.H."/>
            <person name="Long T.M."/>
            <person name="Calvey C.H."/>
            <person name="Aerts A.L."/>
            <person name="Barry K.W."/>
            <person name="Choi C."/>
            <person name="Clum A."/>
            <person name="Coughlan A.Y."/>
            <person name="Deshpande S."/>
            <person name="Douglass A.P."/>
            <person name="Hanson S.J."/>
            <person name="Klenk H.-P."/>
            <person name="LaButti K.M."/>
            <person name="Lapidus A."/>
            <person name="Lindquist E.A."/>
            <person name="Lipzen A.M."/>
            <person name="Meier-Kolthoff J.P."/>
            <person name="Ohm R.A."/>
            <person name="Otillar R.P."/>
            <person name="Pangilinan J.L."/>
            <person name="Peng Y."/>
            <person name="Rokas A."/>
            <person name="Rosa C.A."/>
            <person name="Scheuner C."/>
            <person name="Sibirny A.A."/>
            <person name="Slot J.C."/>
            <person name="Stielow J.B."/>
            <person name="Sun H."/>
            <person name="Kurtzman C.P."/>
            <person name="Blackwell M."/>
            <person name="Grigoriev I.V."/>
            <person name="Jeffries T.W."/>
        </authorList>
    </citation>
    <scope>NUCLEOTIDE SEQUENCE [LARGE SCALE GENOMIC DNA]</scope>
    <source>
        <strain evidence="2">ATCC 18201 / CBS 1600 / BCRC 20928 / JCM 3617 / NBRC 0987 / NRRL Y-1542</strain>
    </source>
</reference>
<dbReference type="Proteomes" id="UP000094389">
    <property type="component" value="Unassembled WGS sequence"/>
</dbReference>
<organism evidence="1 2">
    <name type="scientific">Cyberlindnera jadinii (strain ATCC 18201 / CBS 1600 / BCRC 20928 / JCM 3617 / NBRC 0987 / NRRL Y-1542)</name>
    <name type="common">Torula yeast</name>
    <name type="synonym">Candida utilis</name>
    <dbReference type="NCBI Taxonomy" id="983966"/>
    <lineage>
        <taxon>Eukaryota</taxon>
        <taxon>Fungi</taxon>
        <taxon>Dikarya</taxon>
        <taxon>Ascomycota</taxon>
        <taxon>Saccharomycotina</taxon>
        <taxon>Saccharomycetes</taxon>
        <taxon>Phaffomycetales</taxon>
        <taxon>Phaffomycetaceae</taxon>
        <taxon>Cyberlindnera</taxon>
    </lineage>
</organism>
<keyword evidence="2" id="KW-1185">Reference proteome</keyword>